<protein>
    <submittedName>
        <fullName evidence="1">Uncharacterized protein</fullName>
    </submittedName>
</protein>
<sequence>MKMGRWTMRNEERFLSALARQSVSRRTAIKA</sequence>
<dbReference type="AlphaFoldDB" id="A0A6J4V239"/>
<gene>
    <name evidence="1" type="ORF">AVDCRST_MAG87-1946</name>
</gene>
<accession>A0A6J4V239</accession>
<organism evidence="1">
    <name type="scientific">uncultured Thermomicrobiales bacterium</name>
    <dbReference type="NCBI Taxonomy" id="1645740"/>
    <lineage>
        <taxon>Bacteria</taxon>
        <taxon>Pseudomonadati</taxon>
        <taxon>Thermomicrobiota</taxon>
        <taxon>Thermomicrobia</taxon>
        <taxon>Thermomicrobiales</taxon>
        <taxon>environmental samples</taxon>
    </lineage>
</organism>
<evidence type="ECO:0000313" key="1">
    <source>
        <dbReference type="EMBL" id="CAA9565822.1"/>
    </source>
</evidence>
<proteinExistence type="predicted"/>
<reference evidence="1" key="1">
    <citation type="submission" date="2020-02" db="EMBL/GenBank/DDBJ databases">
        <authorList>
            <person name="Meier V. D."/>
        </authorList>
    </citation>
    <scope>NUCLEOTIDE SEQUENCE</scope>
    <source>
        <strain evidence="1">AVDCRST_MAG87</strain>
    </source>
</reference>
<name>A0A6J4V239_9BACT</name>
<dbReference type="EMBL" id="CADCWJ010000439">
    <property type="protein sequence ID" value="CAA9565822.1"/>
    <property type="molecule type" value="Genomic_DNA"/>
</dbReference>
<feature type="non-terminal residue" evidence="1">
    <location>
        <position position="31"/>
    </location>
</feature>